<dbReference type="AlphaFoldDB" id="A0A1Y6C9J1"/>
<dbReference type="PROSITE" id="PS01079">
    <property type="entry name" value="MOCF_BIOSYNTHESIS_2"/>
    <property type="match status" value="1"/>
</dbReference>
<evidence type="ECO:0000256" key="4">
    <source>
        <dbReference type="ARBA" id="ARBA00023150"/>
    </source>
</evidence>
<dbReference type="GO" id="GO:0046872">
    <property type="term" value="F:metal ion binding"/>
    <property type="evidence" value="ECO:0007669"/>
    <property type="project" value="UniProtKB-UniRule"/>
</dbReference>
<keyword evidence="6" id="KW-0460">Magnesium</keyword>
<keyword evidence="6" id="KW-0479">Metal-binding</keyword>
<protein>
    <recommendedName>
        <fullName evidence="6">Molybdopterin molybdenumtransferase</fullName>
        <ecNumber evidence="6">2.10.1.1</ecNumber>
    </recommendedName>
</protein>
<dbReference type="GO" id="GO:0061599">
    <property type="term" value="F:molybdopterin molybdotransferase activity"/>
    <property type="evidence" value="ECO:0007669"/>
    <property type="project" value="UniProtKB-UniRule"/>
</dbReference>
<evidence type="ECO:0000313" key="8">
    <source>
        <dbReference type="EMBL" id="SMF53013.1"/>
    </source>
</evidence>
<dbReference type="GO" id="GO:0006777">
    <property type="term" value="P:Mo-molybdopterin cofactor biosynthetic process"/>
    <property type="evidence" value="ECO:0007669"/>
    <property type="project" value="UniProtKB-UniRule"/>
</dbReference>
<comment type="catalytic activity">
    <reaction evidence="5">
        <text>adenylyl-molybdopterin + molybdate = Mo-molybdopterin + AMP + H(+)</text>
        <dbReference type="Rhea" id="RHEA:35047"/>
        <dbReference type="ChEBI" id="CHEBI:15378"/>
        <dbReference type="ChEBI" id="CHEBI:36264"/>
        <dbReference type="ChEBI" id="CHEBI:62727"/>
        <dbReference type="ChEBI" id="CHEBI:71302"/>
        <dbReference type="ChEBI" id="CHEBI:456215"/>
        <dbReference type="EC" id="2.10.1.1"/>
    </reaction>
</comment>
<dbReference type="InterPro" id="IPR005110">
    <property type="entry name" value="MoeA_linker/N"/>
</dbReference>
<dbReference type="GO" id="GO:0005829">
    <property type="term" value="C:cytosol"/>
    <property type="evidence" value="ECO:0007669"/>
    <property type="project" value="TreeGrafter"/>
</dbReference>
<dbReference type="PANTHER" id="PTHR10192:SF5">
    <property type="entry name" value="GEPHYRIN"/>
    <property type="match status" value="1"/>
</dbReference>
<comment type="function">
    <text evidence="1 6">Catalyzes the insertion of molybdate into adenylated molybdopterin with the concomitant release of AMP.</text>
</comment>
<evidence type="ECO:0000256" key="5">
    <source>
        <dbReference type="ARBA" id="ARBA00047317"/>
    </source>
</evidence>
<dbReference type="InterPro" id="IPR005111">
    <property type="entry name" value="MoeA_C_domain_IV"/>
</dbReference>
<dbReference type="UniPathway" id="UPA00344"/>
<dbReference type="Gene3D" id="2.40.340.10">
    <property type="entry name" value="MoeA, C-terminal, domain IV"/>
    <property type="match status" value="1"/>
</dbReference>
<dbReference type="CDD" id="cd00887">
    <property type="entry name" value="MoeA"/>
    <property type="match status" value="1"/>
</dbReference>
<dbReference type="InterPro" id="IPR036135">
    <property type="entry name" value="MoeA_linker/N_sf"/>
</dbReference>
<evidence type="ECO:0000313" key="9">
    <source>
        <dbReference type="Proteomes" id="UP000192907"/>
    </source>
</evidence>
<comment type="similarity">
    <text evidence="3 6">Belongs to the MoeA family.</text>
</comment>
<sequence length="405" mass="44730">MISTYEAEKAIASALYTFKSQLTQIEEMGSHVLREDIFADRSYPPFNRVAMDGIAIAFDQFRAGRRSFIVEGCQKAGSPQLKLQNQANCLEAMTGASLPESCDTVIPYEQIEIRQGVAYLGAAINVVQGQNIHGKGSDYSTGDRLLSKGRWLRSPEWSILASVGKASVKTSSSPRIAVVSTGDELVPVDQVPEAHQIRMSNSWAIKAALNIHDFDRVEIYHIPDDERGLESRLGDLLLKVDCLILTGGVSRGKFDFVPQVLERLQVDKIFHRIKQKPGKPMWFGTNPEGKLVFGLPGNPVSTLVCLHRYVIPALQEGLGLDSSGKQAFAILAEDVVFKKDLTYFLPVRLRWSRDGIIVAHPIQNNGSGDFAALSASDGFLELPQENEYHKKGEVFPLYLWQGGLA</sequence>
<keyword evidence="4 6" id="KW-0501">Molybdenum cofactor biosynthesis</keyword>
<dbReference type="SUPFAM" id="SSF63867">
    <property type="entry name" value="MoeA C-terminal domain-like"/>
    <property type="match status" value="1"/>
</dbReference>
<organism evidence="8 9">
    <name type="scientific">Pseudobacteriovorax antillogorgiicola</name>
    <dbReference type="NCBI Taxonomy" id="1513793"/>
    <lineage>
        <taxon>Bacteria</taxon>
        <taxon>Pseudomonadati</taxon>
        <taxon>Bdellovibrionota</taxon>
        <taxon>Oligoflexia</taxon>
        <taxon>Oligoflexales</taxon>
        <taxon>Pseudobacteriovoracaceae</taxon>
        <taxon>Pseudobacteriovorax</taxon>
    </lineage>
</organism>
<dbReference type="Gene3D" id="3.40.980.10">
    <property type="entry name" value="MoaB/Mog-like domain"/>
    <property type="match status" value="1"/>
</dbReference>
<evidence type="ECO:0000256" key="3">
    <source>
        <dbReference type="ARBA" id="ARBA00010763"/>
    </source>
</evidence>
<dbReference type="Pfam" id="PF03453">
    <property type="entry name" value="MoeA_N"/>
    <property type="match status" value="1"/>
</dbReference>
<dbReference type="Gene3D" id="2.170.190.11">
    <property type="entry name" value="Molybdopterin biosynthesis moea protein, domain 3"/>
    <property type="match status" value="1"/>
</dbReference>
<dbReference type="SUPFAM" id="SSF63882">
    <property type="entry name" value="MoeA N-terminal region -like"/>
    <property type="match status" value="1"/>
</dbReference>
<accession>A0A1Y6C9J1</accession>
<dbReference type="Proteomes" id="UP000192907">
    <property type="component" value="Unassembled WGS sequence"/>
</dbReference>
<keyword evidence="6" id="KW-0500">Molybdenum</keyword>
<evidence type="ECO:0000259" key="7">
    <source>
        <dbReference type="SMART" id="SM00852"/>
    </source>
</evidence>
<dbReference type="Gene3D" id="3.90.105.10">
    <property type="entry name" value="Molybdopterin biosynthesis moea protein, domain 2"/>
    <property type="match status" value="1"/>
</dbReference>
<keyword evidence="9" id="KW-1185">Reference proteome</keyword>
<feature type="domain" description="MoaB/Mog" evidence="7">
    <location>
        <begin position="177"/>
        <end position="316"/>
    </location>
</feature>
<name>A0A1Y6C9J1_9BACT</name>
<comment type="cofactor">
    <cofactor evidence="6">
        <name>Mg(2+)</name>
        <dbReference type="ChEBI" id="CHEBI:18420"/>
    </cofactor>
</comment>
<dbReference type="SMART" id="SM00852">
    <property type="entry name" value="MoCF_biosynth"/>
    <property type="match status" value="1"/>
</dbReference>
<dbReference type="InterPro" id="IPR001453">
    <property type="entry name" value="MoaB/Mog_dom"/>
</dbReference>
<evidence type="ECO:0000256" key="2">
    <source>
        <dbReference type="ARBA" id="ARBA00005046"/>
    </source>
</evidence>
<proteinExistence type="inferred from homology"/>
<gene>
    <name evidence="8" type="ORF">SAMN06296036_11696</name>
</gene>
<reference evidence="9" key="1">
    <citation type="submission" date="2017-04" db="EMBL/GenBank/DDBJ databases">
        <authorList>
            <person name="Varghese N."/>
            <person name="Submissions S."/>
        </authorList>
    </citation>
    <scope>NUCLEOTIDE SEQUENCE [LARGE SCALE GENOMIC DNA]</scope>
    <source>
        <strain evidence="9">RKEM611</strain>
    </source>
</reference>
<dbReference type="InterPro" id="IPR038987">
    <property type="entry name" value="MoeA-like"/>
</dbReference>
<dbReference type="Pfam" id="PF03454">
    <property type="entry name" value="MoeA_C"/>
    <property type="match status" value="1"/>
</dbReference>
<dbReference type="OrthoDB" id="9804758at2"/>
<keyword evidence="6" id="KW-0808">Transferase</keyword>
<dbReference type="InterPro" id="IPR036688">
    <property type="entry name" value="MoeA_C_domain_IV_sf"/>
</dbReference>
<dbReference type="InterPro" id="IPR008284">
    <property type="entry name" value="MoCF_biosynth_CS"/>
</dbReference>
<dbReference type="EC" id="2.10.1.1" evidence="6"/>
<dbReference type="InterPro" id="IPR036425">
    <property type="entry name" value="MoaB/Mog-like_dom_sf"/>
</dbReference>
<dbReference type="Pfam" id="PF00994">
    <property type="entry name" value="MoCF_biosynth"/>
    <property type="match status" value="1"/>
</dbReference>
<dbReference type="NCBIfam" id="TIGR00177">
    <property type="entry name" value="molyb_syn"/>
    <property type="match status" value="1"/>
</dbReference>
<evidence type="ECO:0000256" key="1">
    <source>
        <dbReference type="ARBA" id="ARBA00002901"/>
    </source>
</evidence>
<dbReference type="SUPFAM" id="SSF53218">
    <property type="entry name" value="Molybdenum cofactor biosynthesis proteins"/>
    <property type="match status" value="1"/>
</dbReference>
<dbReference type="PANTHER" id="PTHR10192">
    <property type="entry name" value="MOLYBDOPTERIN BIOSYNTHESIS PROTEIN"/>
    <property type="match status" value="1"/>
</dbReference>
<evidence type="ECO:0000256" key="6">
    <source>
        <dbReference type="RuleBase" id="RU365090"/>
    </source>
</evidence>
<comment type="pathway">
    <text evidence="2 6">Cofactor biosynthesis; molybdopterin biosynthesis.</text>
</comment>
<dbReference type="STRING" id="1513793.SAMN06296036_11696"/>
<dbReference type="EMBL" id="FWZT01000016">
    <property type="protein sequence ID" value="SMF53013.1"/>
    <property type="molecule type" value="Genomic_DNA"/>
</dbReference>
<dbReference type="RefSeq" id="WP_132321728.1">
    <property type="nucleotide sequence ID" value="NZ_FWZT01000016.1"/>
</dbReference>